<dbReference type="PROSITE" id="PS50994">
    <property type="entry name" value="INTEGRASE"/>
    <property type="match status" value="1"/>
</dbReference>
<dbReference type="SUPFAM" id="SSF53098">
    <property type="entry name" value="Ribonuclease H-like"/>
    <property type="match status" value="1"/>
</dbReference>
<dbReference type="CDD" id="cd09272">
    <property type="entry name" value="RNase_HI_RT_Ty1"/>
    <property type="match status" value="1"/>
</dbReference>
<dbReference type="Gene3D" id="3.30.420.10">
    <property type="entry name" value="Ribonuclease H-like superfamily/Ribonuclease H"/>
    <property type="match status" value="1"/>
</dbReference>
<keyword evidence="1" id="KW-0645">Protease</keyword>
<keyword evidence="5" id="KW-0863">Zinc-finger</keyword>
<keyword evidence="3" id="KW-0064">Aspartyl protease</keyword>
<dbReference type="InterPro" id="IPR036397">
    <property type="entry name" value="RNaseH_sf"/>
</dbReference>
<dbReference type="Pfam" id="PF13976">
    <property type="entry name" value="gag_pre-integrs"/>
    <property type="match status" value="1"/>
</dbReference>
<protein>
    <submittedName>
        <fullName evidence="9">OSJNBb0034I13.10 protein</fullName>
    </submittedName>
</protein>
<dbReference type="InterPro" id="IPR013103">
    <property type="entry name" value="RVT_2"/>
</dbReference>
<dbReference type="PANTHER" id="PTHR42648:SF25">
    <property type="entry name" value="RNA-DIRECTED DNA POLYMERASE"/>
    <property type="match status" value="1"/>
</dbReference>
<evidence type="ECO:0000256" key="2">
    <source>
        <dbReference type="ARBA" id="ARBA00022723"/>
    </source>
</evidence>
<dbReference type="Pfam" id="PF25597">
    <property type="entry name" value="SH3_retrovirus"/>
    <property type="match status" value="1"/>
</dbReference>
<organism evidence="9 10">
    <name type="scientific">Oryza sativa subsp. japonica</name>
    <name type="common">Rice</name>
    <dbReference type="NCBI Taxonomy" id="39947"/>
    <lineage>
        <taxon>Eukaryota</taxon>
        <taxon>Viridiplantae</taxon>
        <taxon>Streptophyta</taxon>
        <taxon>Embryophyta</taxon>
        <taxon>Tracheophyta</taxon>
        <taxon>Spermatophyta</taxon>
        <taxon>Magnoliopsida</taxon>
        <taxon>Liliopsida</taxon>
        <taxon>Poales</taxon>
        <taxon>Poaceae</taxon>
        <taxon>BOP clade</taxon>
        <taxon>Oryzoideae</taxon>
        <taxon>Oryzeae</taxon>
        <taxon>Oryzinae</taxon>
        <taxon>Oryza</taxon>
        <taxon>Oryza sativa</taxon>
    </lineage>
</organism>
<dbReference type="InterPro" id="IPR001584">
    <property type="entry name" value="Integrase_cat-core"/>
</dbReference>
<feature type="region of interest" description="Disordered" evidence="6">
    <location>
        <begin position="223"/>
        <end position="291"/>
    </location>
</feature>
<dbReference type="Pfam" id="PF07727">
    <property type="entry name" value="RVT_2"/>
    <property type="match status" value="1"/>
</dbReference>
<dbReference type="InterPro" id="IPR043502">
    <property type="entry name" value="DNA/RNA_pol_sf"/>
</dbReference>
<dbReference type="GO" id="GO:0008270">
    <property type="term" value="F:zinc ion binding"/>
    <property type="evidence" value="ECO:0007669"/>
    <property type="project" value="UniProtKB-KW"/>
</dbReference>
<reference evidence="10" key="1">
    <citation type="journal article" date="2005" name="Nature">
        <title>The map-based sequence of the rice genome.</title>
        <authorList>
            <consortium name="International rice genome sequencing project (IRGSP)"/>
            <person name="Matsumoto T."/>
            <person name="Wu J."/>
            <person name="Kanamori H."/>
            <person name="Katayose Y."/>
            <person name="Fujisawa M."/>
            <person name="Namiki N."/>
            <person name="Mizuno H."/>
            <person name="Yamamoto K."/>
            <person name="Antonio B.A."/>
            <person name="Baba T."/>
            <person name="Sakata K."/>
            <person name="Nagamura Y."/>
            <person name="Aoki H."/>
            <person name="Arikawa K."/>
            <person name="Arita K."/>
            <person name="Bito T."/>
            <person name="Chiden Y."/>
            <person name="Fujitsuka N."/>
            <person name="Fukunaka R."/>
            <person name="Hamada M."/>
            <person name="Harada C."/>
            <person name="Hayashi A."/>
            <person name="Hijishita S."/>
            <person name="Honda M."/>
            <person name="Hosokawa S."/>
            <person name="Ichikawa Y."/>
            <person name="Idonuma A."/>
            <person name="Iijima M."/>
            <person name="Ikeda M."/>
            <person name="Ikeno M."/>
            <person name="Ito K."/>
            <person name="Ito S."/>
            <person name="Ito T."/>
            <person name="Ito Y."/>
            <person name="Ito Y."/>
            <person name="Iwabuchi A."/>
            <person name="Kamiya K."/>
            <person name="Karasawa W."/>
            <person name="Kurita K."/>
            <person name="Katagiri S."/>
            <person name="Kikuta A."/>
            <person name="Kobayashi H."/>
            <person name="Kobayashi N."/>
            <person name="Machita K."/>
            <person name="Maehara T."/>
            <person name="Masukawa M."/>
            <person name="Mizubayashi T."/>
            <person name="Mukai Y."/>
            <person name="Nagasaki H."/>
            <person name="Nagata Y."/>
            <person name="Naito S."/>
            <person name="Nakashima M."/>
            <person name="Nakama Y."/>
            <person name="Nakamichi Y."/>
            <person name="Nakamura M."/>
            <person name="Meguro A."/>
            <person name="Negishi M."/>
            <person name="Ohta I."/>
            <person name="Ohta T."/>
            <person name="Okamoto M."/>
            <person name="Ono N."/>
            <person name="Saji S."/>
            <person name="Sakaguchi M."/>
            <person name="Sakai K."/>
            <person name="Shibata M."/>
            <person name="Shimokawa T."/>
            <person name="Song J."/>
            <person name="Takazaki Y."/>
            <person name="Terasawa K."/>
            <person name="Tsugane M."/>
            <person name="Tsuji K."/>
            <person name="Ueda S."/>
            <person name="Waki K."/>
            <person name="Yamagata H."/>
            <person name="Yamamoto M."/>
            <person name="Yamamoto S."/>
            <person name="Yamane H."/>
            <person name="Yoshiki S."/>
            <person name="Yoshihara R."/>
            <person name="Yukawa K."/>
            <person name="Zhong H."/>
            <person name="Yano M."/>
            <person name="Yuan Q."/>
            <person name="Ouyang S."/>
            <person name="Liu J."/>
            <person name="Jones K.M."/>
            <person name="Gansberger K."/>
            <person name="Moffat K."/>
            <person name="Hill J."/>
            <person name="Bera J."/>
            <person name="Fadrosh D."/>
            <person name="Jin S."/>
            <person name="Johri S."/>
            <person name="Kim M."/>
            <person name="Overton L."/>
            <person name="Reardon M."/>
            <person name="Tsitrin T."/>
            <person name="Vuong H."/>
            <person name="Weaver B."/>
            <person name="Ciecko A."/>
            <person name="Tallon L."/>
            <person name="Jackson J."/>
            <person name="Pai G."/>
            <person name="Aken S.V."/>
            <person name="Utterback T."/>
            <person name="Reidmuller S."/>
            <person name="Feldblyum T."/>
            <person name="Hsiao J."/>
            <person name="Zismann V."/>
            <person name="Iobst S."/>
            <person name="de Vazeille A.R."/>
            <person name="Buell C.R."/>
            <person name="Ying K."/>
            <person name="Li Y."/>
            <person name="Lu T."/>
            <person name="Huang Y."/>
            <person name="Zhao Q."/>
            <person name="Feng Q."/>
            <person name="Zhang L."/>
            <person name="Zhu J."/>
            <person name="Weng Q."/>
            <person name="Mu J."/>
            <person name="Lu Y."/>
            <person name="Fan D."/>
            <person name="Liu Y."/>
            <person name="Guan J."/>
            <person name="Zhang Y."/>
            <person name="Yu S."/>
            <person name="Liu X."/>
            <person name="Zhang Y."/>
            <person name="Hong G."/>
            <person name="Han B."/>
            <person name="Choisne N."/>
            <person name="Demange N."/>
            <person name="Orjeda G."/>
            <person name="Samain S."/>
            <person name="Cattolico L."/>
            <person name="Pelletier E."/>
            <person name="Couloux A."/>
            <person name="Segurens B."/>
            <person name="Wincker P."/>
            <person name="D'Hont A."/>
            <person name="Scarpelli C."/>
            <person name="Weissenbach J."/>
            <person name="Salanoubat M."/>
            <person name="Quetier F."/>
            <person name="Yu Y."/>
            <person name="Kim H.R."/>
            <person name="Rambo T."/>
            <person name="Currie J."/>
            <person name="Collura K."/>
            <person name="Luo M."/>
            <person name="Yang T."/>
            <person name="Ammiraju J.S.S."/>
            <person name="Engler F."/>
            <person name="Soderlund C."/>
            <person name="Wing R.A."/>
            <person name="Palmer L.E."/>
            <person name="de la Bastide M."/>
            <person name="Spiegel L."/>
            <person name="Nascimento L."/>
            <person name="Zutavern T."/>
            <person name="O'Shaughnessy A."/>
            <person name="Dike S."/>
            <person name="Dedhia N."/>
            <person name="Preston R."/>
            <person name="Balija V."/>
            <person name="McCombie W.R."/>
            <person name="Chow T."/>
            <person name="Chen H."/>
            <person name="Chung M."/>
            <person name="Chen C."/>
            <person name="Shaw J."/>
            <person name="Wu H."/>
            <person name="Hsiao K."/>
            <person name="Chao Y."/>
            <person name="Chu M."/>
            <person name="Cheng C."/>
            <person name="Hour A."/>
            <person name="Lee P."/>
            <person name="Lin S."/>
            <person name="Lin Y."/>
            <person name="Liou J."/>
            <person name="Liu S."/>
            <person name="Hsing Y."/>
            <person name="Raghuvanshi S."/>
            <person name="Mohanty A."/>
            <person name="Bharti A.K."/>
            <person name="Gaur A."/>
            <person name="Gupta V."/>
            <person name="Kumar D."/>
            <person name="Ravi V."/>
            <person name="Vij S."/>
            <person name="Kapur A."/>
            <person name="Khurana P."/>
            <person name="Khurana P."/>
            <person name="Khurana J.P."/>
            <person name="Tyagi A.K."/>
            <person name="Gaikwad K."/>
            <person name="Singh A."/>
            <person name="Dalal V."/>
            <person name="Srivastava S."/>
            <person name="Dixit A."/>
            <person name="Pal A.K."/>
            <person name="Ghazi I.A."/>
            <person name="Yadav M."/>
            <person name="Pandit A."/>
            <person name="Bhargava A."/>
            <person name="Sureshbabu K."/>
            <person name="Batra K."/>
            <person name="Sharma T.R."/>
            <person name="Mohapatra T."/>
            <person name="Singh N.K."/>
            <person name="Messing J."/>
            <person name="Nelson A.B."/>
            <person name="Fuks G."/>
            <person name="Kavchok S."/>
            <person name="Keizer G."/>
            <person name="Linton E."/>
            <person name="Llaca V."/>
            <person name="Song R."/>
            <person name="Tanyolac B."/>
            <person name="Young S."/>
            <person name="Ho-Il K."/>
            <person name="Hahn J.H."/>
            <person name="Sangsakoo G."/>
            <person name="Vanavichit A."/>
            <person name="de Mattos Luiz.A.T."/>
            <person name="Zimmer P.D."/>
            <person name="Malone G."/>
            <person name="Dellagostin O."/>
            <person name="de Oliveira A.C."/>
            <person name="Bevan M."/>
            <person name="Bancroft I."/>
            <person name="Minx P."/>
            <person name="Cordum H."/>
            <person name="Wilson R."/>
            <person name="Cheng Z."/>
            <person name="Jin W."/>
            <person name="Jiang J."/>
            <person name="Leong S.A."/>
            <person name="Iwama H."/>
            <person name="Gojobori T."/>
            <person name="Itoh T."/>
            <person name="Niimura Y."/>
            <person name="Fujii Y."/>
            <person name="Habara T."/>
            <person name="Sakai H."/>
            <person name="Sato Y."/>
            <person name="Wilson G."/>
            <person name="Kumar K."/>
            <person name="McCouch S."/>
            <person name="Juretic N."/>
            <person name="Hoen D."/>
            <person name="Wright S."/>
            <person name="Bruskiewich R."/>
            <person name="Bureau T."/>
            <person name="Miyao A."/>
            <person name="Hirochika H."/>
            <person name="Nishikawa T."/>
            <person name="Kadowaki K."/>
            <person name="Sugiura M."/>
            <person name="Burr B."/>
            <person name="Sasaki T."/>
        </authorList>
    </citation>
    <scope>NUCLEOTIDE SEQUENCE [LARGE SCALE GENOMIC DNA]</scope>
    <source>
        <strain evidence="10">cv. Nipponbare</strain>
    </source>
</reference>
<keyword evidence="4" id="KW-0378">Hydrolase</keyword>
<dbReference type="Proteomes" id="UP000000763">
    <property type="component" value="Chromosome 4"/>
</dbReference>
<evidence type="ECO:0000256" key="3">
    <source>
        <dbReference type="ARBA" id="ARBA00022750"/>
    </source>
</evidence>
<keyword evidence="5" id="KW-0862">Zinc</keyword>
<feature type="region of interest" description="Disordered" evidence="6">
    <location>
        <begin position="837"/>
        <end position="882"/>
    </location>
</feature>
<feature type="region of interest" description="Disordered" evidence="6">
    <location>
        <begin position="1"/>
        <end position="38"/>
    </location>
</feature>
<dbReference type="InterPro" id="IPR025724">
    <property type="entry name" value="GAG-pre-integrase_dom"/>
</dbReference>
<feature type="domain" description="Integrase catalytic" evidence="8">
    <location>
        <begin position="561"/>
        <end position="737"/>
    </location>
</feature>
<dbReference type="Pfam" id="PF14223">
    <property type="entry name" value="Retrotran_gag_2"/>
    <property type="match status" value="1"/>
</dbReference>
<feature type="compositionally biased region" description="Gly residues" evidence="6">
    <location>
        <begin position="8"/>
        <end position="33"/>
    </location>
</feature>
<evidence type="ECO:0000256" key="5">
    <source>
        <dbReference type="PROSITE-ProRule" id="PRU00047"/>
    </source>
</evidence>
<evidence type="ECO:0000259" key="8">
    <source>
        <dbReference type="PROSITE" id="PS50994"/>
    </source>
</evidence>
<dbReference type="SUPFAM" id="SSF57756">
    <property type="entry name" value="Retrovirus zinc finger-like domains"/>
    <property type="match status" value="1"/>
</dbReference>
<dbReference type="InterPro" id="IPR057670">
    <property type="entry name" value="SH3_retrovirus"/>
</dbReference>
<evidence type="ECO:0000256" key="6">
    <source>
        <dbReference type="SAM" id="MobiDB-lite"/>
    </source>
</evidence>
<dbReference type="GO" id="GO:0004190">
    <property type="term" value="F:aspartic-type endopeptidase activity"/>
    <property type="evidence" value="ECO:0007669"/>
    <property type="project" value="UniProtKB-KW"/>
</dbReference>
<dbReference type="Pfam" id="PF22936">
    <property type="entry name" value="Pol_BBD"/>
    <property type="match status" value="1"/>
</dbReference>
<dbReference type="PANTHER" id="PTHR42648">
    <property type="entry name" value="TRANSPOSASE, PUTATIVE-RELATED"/>
    <property type="match status" value="1"/>
</dbReference>
<evidence type="ECO:0000259" key="7">
    <source>
        <dbReference type="PROSITE" id="PS50158"/>
    </source>
</evidence>
<evidence type="ECO:0000256" key="1">
    <source>
        <dbReference type="ARBA" id="ARBA00022670"/>
    </source>
</evidence>
<dbReference type="GO" id="GO:0006508">
    <property type="term" value="P:proteolysis"/>
    <property type="evidence" value="ECO:0007669"/>
    <property type="project" value="UniProtKB-KW"/>
</dbReference>
<keyword evidence="2" id="KW-0479">Metal-binding</keyword>
<dbReference type="GO" id="GO:0015074">
    <property type="term" value="P:DNA integration"/>
    <property type="evidence" value="ECO:0007669"/>
    <property type="project" value="InterPro"/>
</dbReference>
<sequence>MSYTPPGRRGGGGGGGSGNGRGGASGSGGGNGADGALLPLVSQGRDASHTARLPVLSRTNYPDWALLMRVNLQAQGLWTAIDPGYAEFREDRAALSAILQAVPREMLRGLAKHDTAKAAWDAIKTMRVGVDRVREAKEQGFRRQFESMRFKERETPEEFAMRLTAVVADIRDMGGVMEDEHVNKKLLRVVPKKYKPVAISLEQLLDVKTMALEELVGRLSTVDSYSDDEEGSNGGKLYLTEEQWQARVKQREQEGSGNSGNKGRGAPGAQNHRGKPGGSPKGKEAATGANSSRDISRVKCFNCDEFGHYARQCRKPRRQRRGEANLVQAAEEEPTLLMAHVVGVSLAGEATLGRTPSGQEVHLTEKKVILDHEDGGEEEVTGDWFLDTGATNHMTGVRSAFAELDTGVVGTVKFGDGSVIEIQGRGTVVFRCKNGDHRSLDAVYYIPKLRKNIISVGRLDARGYDAHIWGGVCTLRDPNGLLLAKVKRDINYLYILKLHIANPVCMAASGGDTAWRWHARFGHLNFQSLRRLAQGNMVRGLPTIDHTDQLCDGCLAGKQRRLPFPEEAKFRAQEALELVHGDLCGPITPATPGGRKYFLLLVDDMSRHMWIRLLSGKHEAATAIKQFQAGVELESGRKLRALRTDRGGEFTSVEFMDYCTDRGMRRELTAPYSPQQNRVVERRNQTVVAAARSMLKAAGLPARFWGEAVVAAVYVLNRSPTKALDGVTPYEAWHGRRPSVEHLRVFGCVGYVKTVKPNLRKLDDRGTRMVFIGYEQGSKAYRMYDPVAQRVCVSRDVVFDETATWAWRDPEDAATEEEEFTVDFFVSPVAPSVADAGEQTGTPVQAGVSPVSTGVLSSPPRAPNGEFCTPPTSVTPETDGGPVRYRRVQDILSTTEPVLDFDYSDQCLIATEEPTSFVEAEKHECWRRAMVEELRSVEENQTWSLAELPAGHKAIGLKWVYKLKKDPSGAIVKHKARLVAKGYVQQQGVDFDEVFAPVARMETVRLLVALAAQKGWEIHHMDVKSAFLNGELEEEVYVVQPPGFDDKTNASKVLKLRKALYGLRQAPRAWNAKLDNTLLSLKFNKSATESAVYVRGVGDSKLIVGVYVDDLIITGSQKKEIDAFKLQMKQRFNMSDLGFLSYYLGMEVVQKGEGIFLSQSAYAGKILEKTGMEGCNPTQVPMEARLKLSKEGTGECVDPTEYRSIVGSLRYLVNTRPDLAYSVGYVSRFMEKPTSEHWAAVKHILRYISGTIKTGCWYGREEVGNAKLVGFSDSDMAGDLDDRKSTTGVLFRYGGSLISWQSQKQKVVALSSCEAEYIAATTAACQGIWLSRLIAELLDAEPGQTTLMIDNKSAINLCKNPVFHDRSKHIDTRYHFIRECVEKKQIAVEYVCSEDQLADLLTKPVGRVRFKELRRKMGLDRTLQD</sequence>
<dbReference type="InterPro" id="IPR012337">
    <property type="entry name" value="RNaseH-like_sf"/>
</dbReference>
<evidence type="ECO:0000313" key="10">
    <source>
        <dbReference type="Proteomes" id="UP000000763"/>
    </source>
</evidence>
<dbReference type="Pfam" id="PF00665">
    <property type="entry name" value="rve"/>
    <property type="match status" value="1"/>
</dbReference>
<reference evidence="10" key="2">
    <citation type="journal article" date="2008" name="Nucleic Acids Res.">
        <title>The rice annotation project database (RAP-DB): 2008 update.</title>
        <authorList>
            <consortium name="The rice annotation project (RAP)"/>
        </authorList>
    </citation>
    <scope>GENOME REANNOTATION</scope>
    <source>
        <strain evidence="10">cv. Nipponbare</strain>
    </source>
</reference>
<dbReference type="SMART" id="SM00343">
    <property type="entry name" value="ZnF_C2HC"/>
    <property type="match status" value="1"/>
</dbReference>
<dbReference type="EMBL" id="AL606657">
    <property type="protein sequence ID" value="CAD41731.1"/>
    <property type="molecule type" value="Genomic_DNA"/>
</dbReference>
<accession>Q7XTU6</accession>
<dbReference type="InterPro" id="IPR001878">
    <property type="entry name" value="Znf_CCHC"/>
</dbReference>
<name>Q7XTU6_ORYSJ</name>
<dbReference type="Pfam" id="PF00098">
    <property type="entry name" value="zf-CCHC"/>
    <property type="match status" value="1"/>
</dbReference>
<dbReference type="InterPro" id="IPR054722">
    <property type="entry name" value="PolX-like_BBD"/>
</dbReference>
<evidence type="ECO:0000256" key="4">
    <source>
        <dbReference type="ARBA" id="ARBA00022801"/>
    </source>
</evidence>
<evidence type="ECO:0000313" key="9">
    <source>
        <dbReference type="EMBL" id="CAD41731.1"/>
    </source>
</evidence>
<dbReference type="GO" id="GO:0003676">
    <property type="term" value="F:nucleic acid binding"/>
    <property type="evidence" value="ECO:0007669"/>
    <property type="project" value="InterPro"/>
</dbReference>
<gene>
    <name evidence="9" type="primary">OSJNBb0034I13.10</name>
</gene>
<dbReference type="InterPro" id="IPR036875">
    <property type="entry name" value="Znf_CCHC_sf"/>
</dbReference>
<feature type="compositionally biased region" description="Gly residues" evidence="6">
    <location>
        <begin position="257"/>
        <end position="266"/>
    </location>
</feature>
<dbReference type="InterPro" id="IPR039537">
    <property type="entry name" value="Retrotran_Ty1/copia-like"/>
</dbReference>
<dbReference type="Gene3D" id="4.10.60.10">
    <property type="entry name" value="Zinc finger, CCHC-type"/>
    <property type="match status" value="1"/>
</dbReference>
<feature type="domain" description="CCHC-type" evidence="7">
    <location>
        <begin position="299"/>
        <end position="315"/>
    </location>
</feature>
<dbReference type="SUPFAM" id="SSF56672">
    <property type="entry name" value="DNA/RNA polymerases"/>
    <property type="match status" value="1"/>
</dbReference>
<proteinExistence type="predicted"/>
<dbReference type="PROSITE" id="PS50158">
    <property type="entry name" value="ZF_CCHC"/>
    <property type="match status" value="1"/>
</dbReference>